<evidence type="ECO:0000313" key="1">
    <source>
        <dbReference type="EMBL" id="KAJ2766909.1"/>
    </source>
</evidence>
<name>A0ACC1JTC8_9FUNG</name>
<dbReference type="EMBL" id="JANBUK010003579">
    <property type="protein sequence ID" value="KAJ2766909.1"/>
    <property type="molecule type" value="Genomic_DNA"/>
</dbReference>
<accession>A0ACC1JTC8</accession>
<gene>
    <name evidence="1" type="ORF">GGI18_005909</name>
</gene>
<proteinExistence type="predicted"/>
<protein>
    <submittedName>
        <fullName evidence="1">Uncharacterized protein</fullName>
    </submittedName>
</protein>
<keyword evidence="2" id="KW-1185">Reference proteome</keyword>
<reference evidence="1" key="1">
    <citation type="submission" date="2022-07" db="EMBL/GenBank/DDBJ databases">
        <title>Phylogenomic reconstructions and comparative analyses of Kickxellomycotina fungi.</title>
        <authorList>
            <person name="Reynolds N.K."/>
            <person name="Stajich J.E."/>
            <person name="Barry K."/>
            <person name="Grigoriev I.V."/>
            <person name="Crous P."/>
            <person name="Smith M.E."/>
        </authorList>
    </citation>
    <scope>NUCLEOTIDE SEQUENCE</scope>
    <source>
        <strain evidence="1">BCRC 34191</strain>
    </source>
</reference>
<dbReference type="Proteomes" id="UP001140066">
    <property type="component" value="Unassembled WGS sequence"/>
</dbReference>
<evidence type="ECO:0000313" key="2">
    <source>
        <dbReference type="Proteomes" id="UP001140066"/>
    </source>
</evidence>
<sequence length="225" mass="24664">MAERIVRVDRGSHSSEIGVAIELADSVQALANSFSADATQPHSAIELHAAFIKHCVDFGSSEVVLAVFDSFCLTYGTATSDIHVVVQTHGLDEAAARCVLKGYFSAWSIVNNHGTWPTASTPALFASDSVGLMAMFGGQRGTSNYLDEAEWLFDVYRPLLSDYVSRMSALLHRESQDKRVSFVYPKGLDVFTWLTTANTMPDELYLLSIPVCQPLVALIQLMHVM</sequence>
<organism evidence="1 2">
    <name type="scientific">Coemansia linderi</name>
    <dbReference type="NCBI Taxonomy" id="2663919"/>
    <lineage>
        <taxon>Eukaryota</taxon>
        <taxon>Fungi</taxon>
        <taxon>Fungi incertae sedis</taxon>
        <taxon>Zoopagomycota</taxon>
        <taxon>Kickxellomycotina</taxon>
        <taxon>Kickxellomycetes</taxon>
        <taxon>Kickxellales</taxon>
        <taxon>Kickxellaceae</taxon>
        <taxon>Coemansia</taxon>
    </lineage>
</organism>
<comment type="caution">
    <text evidence="1">The sequence shown here is derived from an EMBL/GenBank/DDBJ whole genome shotgun (WGS) entry which is preliminary data.</text>
</comment>
<feature type="non-terminal residue" evidence="1">
    <location>
        <position position="225"/>
    </location>
</feature>